<sequence length="325" mass="35593">MKKFVLLGTMILLLSGCSKKSDSRSVSGSWNTNSSETISSSSSTVSQTESNEEVTSNNSIYDVVLEKLRNDTSESPATHYAYYDIDGNGQDELFSGRYWESTRTIEFAALYYDNNGVADYLAQSYVASAGGYREAANIYTDGTIITAKWTSTGREMEDTQYQLRADNSGIDIIKSANVPIGKGVELTDYFDVNNKEEFDFSVLDWQTLTTGKVDSEDLNVNQILSGNYESLAGTWINGKGDRLSISANGEINGTATIRSAGQNKYNLVYLSVVPSDNNSTGGFAVGVFPIGTENPLGDNSDTSKPRLIVGQQFTDFPAEAYYYRE</sequence>
<organism evidence="3 4">
    <name type="scientific">Streptococcus gallolyticus</name>
    <dbReference type="NCBI Taxonomy" id="315405"/>
    <lineage>
        <taxon>Bacteria</taxon>
        <taxon>Bacillati</taxon>
        <taxon>Bacillota</taxon>
        <taxon>Bacilli</taxon>
        <taxon>Lactobacillales</taxon>
        <taxon>Streptococcaceae</taxon>
        <taxon>Streptococcus</taxon>
    </lineage>
</organism>
<dbReference type="EMBL" id="FOGM01000002">
    <property type="protein sequence ID" value="SER24817.1"/>
    <property type="molecule type" value="Genomic_DNA"/>
</dbReference>
<dbReference type="Proteomes" id="UP000182712">
    <property type="component" value="Unassembled WGS sequence"/>
</dbReference>
<dbReference type="Pfam" id="PF19804">
    <property type="entry name" value="DUF6287"/>
    <property type="match status" value="1"/>
</dbReference>
<gene>
    <name evidence="3" type="ORF">SAMN04487840_10290</name>
</gene>
<accession>A0A1H9MMY3</accession>
<dbReference type="AlphaFoldDB" id="A0A1H9MMY3"/>
<feature type="region of interest" description="Disordered" evidence="1">
    <location>
        <begin position="19"/>
        <end position="56"/>
    </location>
</feature>
<protein>
    <recommendedName>
        <fullName evidence="2">DUF6287 domain-containing protein</fullName>
    </recommendedName>
</protein>
<feature type="compositionally biased region" description="Low complexity" evidence="1">
    <location>
        <begin position="24"/>
        <end position="56"/>
    </location>
</feature>
<evidence type="ECO:0000256" key="1">
    <source>
        <dbReference type="SAM" id="MobiDB-lite"/>
    </source>
</evidence>
<reference evidence="3 4" key="1">
    <citation type="submission" date="2016-10" db="EMBL/GenBank/DDBJ databases">
        <authorList>
            <person name="de Groot N.N."/>
        </authorList>
    </citation>
    <scope>NUCLEOTIDE SEQUENCE [LARGE SCALE GENOMIC DNA]</scope>
    <source>
        <strain evidence="3 4">VTM2R47</strain>
    </source>
</reference>
<evidence type="ECO:0000259" key="2">
    <source>
        <dbReference type="Pfam" id="PF19804"/>
    </source>
</evidence>
<evidence type="ECO:0000313" key="4">
    <source>
        <dbReference type="Proteomes" id="UP000182712"/>
    </source>
</evidence>
<evidence type="ECO:0000313" key="3">
    <source>
        <dbReference type="EMBL" id="SER24817.1"/>
    </source>
</evidence>
<dbReference type="RefSeq" id="WP_074627151.1">
    <property type="nucleotide sequence ID" value="NZ_FOGM01000002.1"/>
</dbReference>
<dbReference type="InterPro" id="IPR046254">
    <property type="entry name" value="DUF6287"/>
</dbReference>
<feature type="domain" description="DUF6287" evidence="2">
    <location>
        <begin position="217"/>
        <end position="249"/>
    </location>
</feature>
<name>A0A1H9MMY3_9STRE</name>
<proteinExistence type="predicted"/>
<dbReference type="PROSITE" id="PS51257">
    <property type="entry name" value="PROKAR_LIPOPROTEIN"/>
    <property type="match status" value="1"/>
</dbReference>